<dbReference type="InterPro" id="IPR001307">
    <property type="entry name" value="Thiosulphate_STrfase_CS"/>
</dbReference>
<evidence type="ECO:0000256" key="2">
    <source>
        <dbReference type="ARBA" id="ARBA00022737"/>
    </source>
</evidence>
<name>A0ABR7YYF5_9PSED</name>
<feature type="domain" description="Rhodanese" evidence="3">
    <location>
        <begin position="162"/>
        <end position="270"/>
    </location>
</feature>
<dbReference type="CDD" id="cd01448">
    <property type="entry name" value="TST_Repeat_1"/>
    <property type="match status" value="1"/>
</dbReference>
<proteinExistence type="predicted"/>
<sequence length="271" mass="28419">MADLITVEALAQRRNDVGLIVLDVRFTPGKSDGKQRYLTGHIPGAVYLDLPTELSDPTAVGQGANPLPTPAQLQATLRRLGITHESHVVVYDDSNLSPAARAWWVLRWAGLAQVSVLDGGLAAWVASGQPLATDDVQPKAASTLEITVGALSQLTVEDVPHAPVQGTLLDLRPAASFAFNAEGKGGHIPGAVSLPGAQLLDEQGRLVQPPAFRSRLQQADVDLSRPLAAYCGSGVAASLFVLAAHTAGLSAALYPGSWSHWSSDPKRPVEG</sequence>
<dbReference type="PROSITE" id="PS50206">
    <property type="entry name" value="RHODANESE_3"/>
    <property type="match status" value="2"/>
</dbReference>
<dbReference type="InterPro" id="IPR036873">
    <property type="entry name" value="Rhodanese-like_dom_sf"/>
</dbReference>
<dbReference type="RefSeq" id="WP_190418339.1">
    <property type="nucleotide sequence ID" value="NZ_JAAOCA010000006.1"/>
</dbReference>
<dbReference type="SMART" id="SM00450">
    <property type="entry name" value="RHOD"/>
    <property type="match status" value="2"/>
</dbReference>
<gene>
    <name evidence="4" type="ORF">HAQ05_05765</name>
</gene>
<dbReference type="InterPro" id="IPR001763">
    <property type="entry name" value="Rhodanese-like_dom"/>
</dbReference>
<protein>
    <submittedName>
        <fullName evidence="4">Sulfurtransferase</fullName>
    </submittedName>
</protein>
<dbReference type="EMBL" id="JAAOCA010000006">
    <property type="protein sequence ID" value="MBD1598210.1"/>
    <property type="molecule type" value="Genomic_DNA"/>
</dbReference>
<comment type="caution">
    <text evidence="4">The sequence shown here is derived from an EMBL/GenBank/DDBJ whole genome shotgun (WGS) entry which is preliminary data.</text>
</comment>
<feature type="domain" description="Rhodanese" evidence="3">
    <location>
        <begin position="15"/>
        <end position="133"/>
    </location>
</feature>
<dbReference type="PANTHER" id="PTHR11364">
    <property type="entry name" value="THIOSULFATE SULFERTANSFERASE"/>
    <property type="match status" value="1"/>
</dbReference>
<dbReference type="PROSITE" id="PS00380">
    <property type="entry name" value="RHODANESE_1"/>
    <property type="match status" value="1"/>
</dbReference>
<organism evidence="4 5">
    <name type="scientific">Pseudomonas typographi</name>
    <dbReference type="NCBI Taxonomy" id="2715964"/>
    <lineage>
        <taxon>Bacteria</taxon>
        <taxon>Pseudomonadati</taxon>
        <taxon>Pseudomonadota</taxon>
        <taxon>Gammaproteobacteria</taxon>
        <taxon>Pseudomonadales</taxon>
        <taxon>Pseudomonadaceae</taxon>
        <taxon>Pseudomonas</taxon>
    </lineage>
</organism>
<dbReference type="InterPro" id="IPR045078">
    <property type="entry name" value="TST/MPST-like"/>
</dbReference>
<accession>A0ABR7YYF5</accession>
<evidence type="ECO:0000259" key="3">
    <source>
        <dbReference type="PROSITE" id="PS50206"/>
    </source>
</evidence>
<keyword evidence="2" id="KW-0677">Repeat</keyword>
<dbReference type="Gene3D" id="3.40.250.10">
    <property type="entry name" value="Rhodanese-like domain"/>
    <property type="match status" value="2"/>
</dbReference>
<dbReference type="Pfam" id="PF00581">
    <property type="entry name" value="Rhodanese"/>
    <property type="match status" value="2"/>
</dbReference>
<evidence type="ECO:0000313" key="4">
    <source>
        <dbReference type="EMBL" id="MBD1598210.1"/>
    </source>
</evidence>
<keyword evidence="5" id="KW-1185">Reference proteome</keyword>
<evidence type="ECO:0000313" key="5">
    <source>
        <dbReference type="Proteomes" id="UP000805841"/>
    </source>
</evidence>
<reference evidence="4 5" key="1">
    <citation type="journal article" date="2020" name="Insects">
        <title>Bacteria Belonging to Pseudomonas typographi sp. nov. from the Bark Beetle Ips typographus Have Genomic Potential to Aid in the Host Ecology.</title>
        <authorList>
            <person name="Peral-Aranega E."/>
            <person name="Saati-Santamaria Z."/>
            <person name="Kolarik M."/>
            <person name="Rivas R."/>
            <person name="Garcia-Fraile P."/>
        </authorList>
    </citation>
    <scope>NUCLEOTIDE SEQUENCE [LARGE SCALE GENOMIC DNA]</scope>
    <source>
        <strain evidence="4 5">CA3A</strain>
    </source>
</reference>
<dbReference type="SUPFAM" id="SSF52821">
    <property type="entry name" value="Rhodanese/Cell cycle control phosphatase"/>
    <property type="match status" value="2"/>
</dbReference>
<keyword evidence="1" id="KW-0808">Transferase</keyword>
<evidence type="ECO:0000256" key="1">
    <source>
        <dbReference type="ARBA" id="ARBA00022679"/>
    </source>
</evidence>
<dbReference type="PANTHER" id="PTHR11364:SF27">
    <property type="entry name" value="SULFURTRANSFERASE"/>
    <property type="match status" value="1"/>
</dbReference>
<dbReference type="Proteomes" id="UP000805841">
    <property type="component" value="Unassembled WGS sequence"/>
</dbReference>